<evidence type="ECO:0000256" key="1">
    <source>
        <dbReference type="SAM" id="MobiDB-lite"/>
    </source>
</evidence>
<dbReference type="Gene3D" id="1.10.510.10">
    <property type="entry name" value="Transferase(Phosphotransferase) domain 1"/>
    <property type="match status" value="1"/>
</dbReference>
<dbReference type="Proteomes" id="UP000422736">
    <property type="component" value="Chromosome 6"/>
</dbReference>
<keyword evidence="3" id="KW-0418">Kinase</keyword>
<feature type="compositionally biased region" description="Low complexity" evidence="1">
    <location>
        <begin position="393"/>
        <end position="404"/>
    </location>
</feature>
<dbReference type="Gene3D" id="3.30.200.20">
    <property type="entry name" value="Phosphorylase Kinase, domain 1"/>
    <property type="match status" value="1"/>
</dbReference>
<feature type="region of interest" description="Disordered" evidence="1">
    <location>
        <begin position="57"/>
        <end position="120"/>
    </location>
</feature>
<protein>
    <submittedName>
        <fullName evidence="3">Serine/threonine-protein kinase KSP1</fullName>
    </submittedName>
</protein>
<feature type="region of interest" description="Disordered" evidence="1">
    <location>
        <begin position="478"/>
        <end position="498"/>
    </location>
</feature>
<feature type="compositionally biased region" description="Polar residues" evidence="1">
    <location>
        <begin position="102"/>
        <end position="115"/>
    </location>
</feature>
<feature type="compositionally biased region" description="Pro residues" evidence="1">
    <location>
        <begin position="383"/>
        <end position="392"/>
    </location>
</feature>
<feature type="compositionally biased region" description="Basic and acidic residues" evidence="1">
    <location>
        <begin position="57"/>
        <end position="80"/>
    </location>
</feature>
<sequence length="896" mass="101523">MSLDYEIYKEGGLLRDRYKLIEDISEGSYGYVSLASDTKLKKLVAVKYIFKSDSYENRDEDKKKDDTEGNKGEPDAKSKAVDVGQKNGDNDESSQAKHLEDGNSSQKPSNNSSLEKQQRLMKHQKSLISDKVLSRFSNNVCFEALYEVDIQTKIGKHKNITELYDFFDSYIIMEYCSGGDLYEAIKDEMVPRKTKQITKIINQILDAVEYVHSRGIYHRDIKPENILIAGNWNIKLTDWGLATTDKTSMDRNVGSERYMAPELFDSNLDREEKVEPYNCAKVDIWALGIVMLNIVFHKNPFTVANQTDKAFCYFAANREALFDVFSTMSYDFFQVLRHALTIDPTNRNLENVRTEIKKLGEYTMDDEYYNSLDSDEELDFLSYPPPAAPPKSAPTSVSAPSVAPMSPLHSTAPATVATTMSDIISANPVVAETVQVPEKVPTITVEQITPEPSTVKQEEKEAVPRFTFTKRSHNRSKSNEYFYNNKNGNNNNNIKRNAPPRYDFNGAGGYRNHKTNIKPIQINNEKIIKNSRKPLAIPTPNTHINNFFHEYKSRDDAHSFNTRDYFTPPSVHNRYMEGVFSKKNKRYNQRPKSPKNNGNGYNHASGNRRGSFNHDNPNNNNNNYGNGKYVPPHSRRSSEIGSPGTMSHLSPNYEDNPPIHTMTYHEQHALSVDNEPELDDVLFTLEESDGFDGFVNDLSDLSLNTQHSAHSNNLNINGTNNQVPNGLPDLFKSPQVSHVNLNDQLNNHASLAHSGRKPSTNMEKGTSGVYVPPHHRKSFNAAHEQTSVGQHATNGKRHSFGHKKPFNGNGGNQDRFMFQSNNYHSTASTSLQKNDVFIDNDAIFFEEDDPHFFSNGKANSPGKIRAGRKSSTKQDEMVGSLEQYKNNWLMLQQYQD</sequence>
<dbReference type="PROSITE" id="PS50011">
    <property type="entry name" value="PROTEIN_KINASE_DOM"/>
    <property type="match status" value="1"/>
</dbReference>
<proteinExistence type="predicted"/>
<dbReference type="GO" id="GO:0016301">
    <property type="term" value="F:kinase activity"/>
    <property type="evidence" value="ECO:0007669"/>
    <property type="project" value="UniProtKB-KW"/>
</dbReference>
<feature type="compositionally biased region" description="Polar residues" evidence="1">
    <location>
        <begin position="594"/>
        <end position="610"/>
    </location>
</feature>
<dbReference type="InterPro" id="IPR011009">
    <property type="entry name" value="Kinase-like_dom_sf"/>
</dbReference>
<feature type="compositionally biased region" description="Basic residues" evidence="1">
    <location>
        <begin position="582"/>
        <end position="593"/>
    </location>
</feature>
<feature type="compositionally biased region" description="Low complexity" evidence="1">
    <location>
        <begin position="484"/>
        <end position="497"/>
    </location>
</feature>
<dbReference type="EMBL" id="CP015059">
    <property type="protein sequence ID" value="QGN17455.1"/>
    <property type="molecule type" value="Genomic_DNA"/>
</dbReference>
<dbReference type="InterPro" id="IPR000719">
    <property type="entry name" value="Prot_kinase_dom"/>
</dbReference>
<dbReference type="PROSITE" id="PS00108">
    <property type="entry name" value="PROTEIN_KINASE_ST"/>
    <property type="match status" value="1"/>
</dbReference>
<dbReference type="Pfam" id="PF00069">
    <property type="entry name" value="Pkinase"/>
    <property type="match status" value="1"/>
</dbReference>
<name>A0ABX6F0T5_KLUMA</name>
<feature type="domain" description="Protein kinase" evidence="2">
    <location>
        <begin position="18"/>
        <end position="369"/>
    </location>
</feature>
<reference evidence="3 4" key="2">
    <citation type="submission" date="2019-11" db="EMBL/GenBank/DDBJ databases">
        <authorList>
            <person name="Lu H."/>
        </authorList>
    </citation>
    <scope>NUCLEOTIDE SEQUENCE [LARGE SCALE GENOMIC DNA]</scope>
    <source>
        <strain evidence="3 4">FIM1</strain>
    </source>
</reference>
<feature type="region of interest" description="Disordered" evidence="1">
    <location>
        <begin position="380"/>
        <end position="404"/>
    </location>
</feature>
<dbReference type="InterPro" id="IPR008271">
    <property type="entry name" value="Ser/Thr_kinase_AS"/>
</dbReference>
<accession>A0ABX6F0T5</accession>
<organism evidence="3 4">
    <name type="scientific">Kluyveromyces marxianus</name>
    <name type="common">Yeast</name>
    <name type="synonym">Candida kefyr</name>
    <dbReference type="NCBI Taxonomy" id="4911"/>
    <lineage>
        <taxon>Eukaryota</taxon>
        <taxon>Fungi</taxon>
        <taxon>Dikarya</taxon>
        <taxon>Ascomycota</taxon>
        <taxon>Saccharomycotina</taxon>
        <taxon>Saccharomycetes</taxon>
        <taxon>Saccharomycetales</taxon>
        <taxon>Saccharomycetaceae</taxon>
        <taxon>Kluyveromyces</taxon>
    </lineage>
</organism>
<gene>
    <name evidence="3" type="primary">KSP1</name>
    <name evidence="3" type="ORF">FIM1_4189</name>
</gene>
<feature type="compositionally biased region" description="Low complexity" evidence="1">
    <location>
        <begin position="613"/>
        <end position="626"/>
    </location>
</feature>
<dbReference type="SUPFAM" id="SSF56112">
    <property type="entry name" value="Protein kinase-like (PK-like)"/>
    <property type="match status" value="1"/>
</dbReference>
<dbReference type="SMART" id="SM00220">
    <property type="entry name" value="S_TKc"/>
    <property type="match status" value="1"/>
</dbReference>
<keyword evidence="4" id="KW-1185">Reference proteome</keyword>
<reference evidence="3 4" key="1">
    <citation type="submission" date="2016-03" db="EMBL/GenBank/DDBJ databases">
        <title>How can Kluyveromyces marxianus grow so fast - potential evolutionary course in Saccharomyces Complex revealed by comparative genomics.</title>
        <authorList>
            <person name="Mo W."/>
            <person name="Lu W."/>
            <person name="Yang X."/>
            <person name="Qi J."/>
            <person name="Lv H."/>
        </authorList>
    </citation>
    <scope>NUCLEOTIDE SEQUENCE [LARGE SCALE GENOMIC DNA]</scope>
    <source>
        <strain evidence="3 4">FIM1</strain>
    </source>
</reference>
<dbReference type="InterPro" id="IPR045269">
    <property type="entry name" value="Atg1-like"/>
</dbReference>
<evidence type="ECO:0000313" key="4">
    <source>
        <dbReference type="Proteomes" id="UP000422736"/>
    </source>
</evidence>
<evidence type="ECO:0000259" key="2">
    <source>
        <dbReference type="PROSITE" id="PS50011"/>
    </source>
</evidence>
<dbReference type="PANTHER" id="PTHR24348">
    <property type="entry name" value="SERINE/THREONINE-PROTEIN KINASE UNC-51-RELATED"/>
    <property type="match status" value="1"/>
</dbReference>
<evidence type="ECO:0000313" key="3">
    <source>
        <dbReference type="EMBL" id="QGN17455.1"/>
    </source>
</evidence>
<keyword evidence="3" id="KW-0808">Transferase</keyword>
<feature type="region of interest" description="Disordered" evidence="1">
    <location>
        <begin position="854"/>
        <end position="875"/>
    </location>
</feature>
<feature type="region of interest" description="Disordered" evidence="1">
    <location>
        <begin position="579"/>
        <end position="643"/>
    </location>
</feature>